<sequence>MHLYVHYAIFPLAQQDRKVWTLKGTSNLKLDLGLPLPIDPTRITSKDRKYPSILFLYKLALDCNLTWWQVLMQSKMVAGLPVKEYGSHTPNRFLHDIAPEH</sequence>
<name>A0A8S4S819_9NEOP</name>
<dbReference type="Proteomes" id="UP000838756">
    <property type="component" value="Unassembled WGS sequence"/>
</dbReference>
<dbReference type="AlphaFoldDB" id="A0A8S4S819"/>
<accession>A0A8S4S819</accession>
<dbReference type="EMBL" id="CAKXAJ010026137">
    <property type="protein sequence ID" value="CAH2258217.1"/>
    <property type="molecule type" value="Genomic_DNA"/>
</dbReference>
<reference evidence="1" key="1">
    <citation type="submission" date="2022-03" db="EMBL/GenBank/DDBJ databases">
        <authorList>
            <person name="Lindestad O."/>
        </authorList>
    </citation>
    <scope>NUCLEOTIDE SEQUENCE</scope>
</reference>
<gene>
    <name evidence="1" type="primary">jg19919</name>
    <name evidence="1" type="ORF">PAEG_LOCUS23281</name>
</gene>
<evidence type="ECO:0000313" key="1">
    <source>
        <dbReference type="EMBL" id="CAH2258217.1"/>
    </source>
</evidence>
<protein>
    <submittedName>
        <fullName evidence="1">Jg19919 protein</fullName>
    </submittedName>
</protein>
<keyword evidence="2" id="KW-1185">Reference proteome</keyword>
<organism evidence="1 2">
    <name type="scientific">Pararge aegeria aegeria</name>
    <dbReference type="NCBI Taxonomy" id="348720"/>
    <lineage>
        <taxon>Eukaryota</taxon>
        <taxon>Metazoa</taxon>
        <taxon>Ecdysozoa</taxon>
        <taxon>Arthropoda</taxon>
        <taxon>Hexapoda</taxon>
        <taxon>Insecta</taxon>
        <taxon>Pterygota</taxon>
        <taxon>Neoptera</taxon>
        <taxon>Endopterygota</taxon>
        <taxon>Lepidoptera</taxon>
        <taxon>Glossata</taxon>
        <taxon>Ditrysia</taxon>
        <taxon>Papilionoidea</taxon>
        <taxon>Nymphalidae</taxon>
        <taxon>Satyrinae</taxon>
        <taxon>Satyrini</taxon>
        <taxon>Parargina</taxon>
        <taxon>Pararge</taxon>
    </lineage>
</organism>
<evidence type="ECO:0000313" key="2">
    <source>
        <dbReference type="Proteomes" id="UP000838756"/>
    </source>
</evidence>
<comment type="caution">
    <text evidence="1">The sequence shown here is derived from an EMBL/GenBank/DDBJ whole genome shotgun (WGS) entry which is preliminary data.</text>
</comment>
<proteinExistence type="predicted"/>